<protein>
    <submittedName>
        <fullName evidence="1">DNA topoisomerase I</fullName>
    </submittedName>
</protein>
<dbReference type="Pfam" id="PF13342">
    <property type="entry name" value="Toprim_Crpt"/>
    <property type="match status" value="3"/>
</dbReference>
<reference evidence="1 2" key="1">
    <citation type="journal article" date="2019" name="Nat. Med.">
        <title>A library of human gut bacterial isolates paired with longitudinal multiomics data enables mechanistic microbiome research.</title>
        <authorList>
            <person name="Poyet M."/>
            <person name="Groussin M."/>
            <person name="Gibbons S.M."/>
            <person name="Avila-Pacheco J."/>
            <person name="Jiang X."/>
            <person name="Kearney S.M."/>
            <person name="Perrotta A.R."/>
            <person name="Berdy B."/>
            <person name="Zhao S."/>
            <person name="Lieberman T.D."/>
            <person name="Swanson P.K."/>
            <person name="Smith M."/>
            <person name="Roesemann S."/>
            <person name="Alexander J.E."/>
            <person name="Rich S.A."/>
            <person name="Livny J."/>
            <person name="Vlamakis H."/>
            <person name="Clish C."/>
            <person name="Bullock K."/>
            <person name="Deik A."/>
            <person name="Scott J."/>
            <person name="Pierce K.A."/>
            <person name="Xavier R.J."/>
            <person name="Alm E.J."/>
        </authorList>
    </citation>
    <scope>NUCLEOTIDE SEQUENCE [LARGE SCALE GENOMIC DNA]</scope>
    <source>
        <strain evidence="1 2">BIOML-A141</strain>
    </source>
</reference>
<dbReference type="Proteomes" id="UP000483142">
    <property type="component" value="Unassembled WGS sequence"/>
</dbReference>
<proteinExistence type="predicted"/>
<gene>
    <name evidence="1" type="ORF">GAZ09_20170</name>
</gene>
<dbReference type="Gene3D" id="3.90.640.80">
    <property type="match status" value="1"/>
</dbReference>
<name>A0A6G0GIR3_PHOVU</name>
<dbReference type="InterPro" id="IPR025589">
    <property type="entry name" value="Toprim_C_rpt"/>
</dbReference>
<evidence type="ECO:0000313" key="2">
    <source>
        <dbReference type="Proteomes" id="UP000483142"/>
    </source>
</evidence>
<keyword evidence="1" id="KW-0413">Isomerase</keyword>
<evidence type="ECO:0000313" key="1">
    <source>
        <dbReference type="EMBL" id="KAB6447178.1"/>
    </source>
</evidence>
<sequence>MDNDTIKDLGLCPICQKGHIMKGSLGYSCNYFKNMNDKCTFNIYHSYWGKEITEEIARQLITTGKTDIFHDFHNKKGVPFSAYLTIENGIVIPSFVNEALETPCPVCGREIEILLNGYACKGYSQKDKDNNRVCNLYIPKTIAQREIPLEAAEILAKGQKTPFMTGFKSREGNDFSSRLVLTENLDISFDNTLCKCPKCGGNLYINKKAYNCSNYRNETIKCDFVIWREMSGRSITPEDAIELCEKKETPVLTGFRDKNGQPMERKLVLNDDFKIKLI</sequence>
<dbReference type="AlphaFoldDB" id="A0A6G0GIR3"/>
<dbReference type="GO" id="GO:0016853">
    <property type="term" value="F:isomerase activity"/>
    <property type="evidence" value="ECO:0007669"/>
    <property type="project" value="UniProtKB-KW"/>
</dbReference>
<organism evidence="1 2">
    <name type="scientific">Phocaeicola vulgatus</name>
    <name type="common">Bacteroides vulgatus</name>
    <dbReference type="NCBI Taxonomy" id="821"/>
    <lineage>
        <taxon>Bacteria</taxon>
        <taxon>Pseudomonadati</taxon>
        <taxon>Bacteroidota</taxon>
        <taxon>Bacteroidia</taxon>
        <taxon>Bacteroidales</taxon>
        <taxon>Bacteroidaceae</taxon>
        <taxon>Phocaeicola</taxon>
    </lineage>
</organism>
<accession>A0A6G0GIR3</accession>
<comment type="caution">
    <text evidence="1">The sequence shown here is derived from an EMBL/GenBank/DDBJ whole genome shotgun (WGS) entry which is preliminary data.</text>
</comment>
<dbReference type="EMBL" id="WDBZ01000056">
    <property type="protein sequence ID" value="KAB6447178.1"/>
    <property type="molecule type" value="Genomic_DNA"/>
</dbReference>